<accession>A0ABT1DIV5</accession>
<keyword evidence="2" id="KW-1185">Reference proteome</keyword>
<proteinExistence type="predicted"/>
<reference evidence="1 2" key="1">
    <citation type="submission" date="2022-06" db="EMBL/GenBank/DDBJ databases">
        <title>New Species of the Genus Actinoplanes, ActinopZanes ferrugineus.</title>
        <authorList>
            <person name="Ding P."/>
        </authorList>
    </citation>
    <scope>NUCLEOTIDE SEQUENCE [LARGE SCALE GENOMIC DNA]</scope>
    <source>
        <strain evidence="1 2">TRM88003</strain>
    </source>
</reference>
<evidence type="ECO:0000313" key="2">
    <source>
        <dbReference type="Proteomes" id="UP001523369"/>
    </source>
</evidence>
<sequence length="104" mass="12262">MIDEVWTLHRRDDDLLLAELSVTDQDFPWLYARVEPRGGLDDLRPLFAEELRLLEQVEAWEAAYDAISAAVTLRYPDGQVVPEFLLHLEGDEAWWRWIDDRAHE</sequence>
<evidence type="ECO:0000313" key="1">
    <source>
        <dbReference type="EMBL" id="MCO8270762.1"/>
    </source>
</evidence>
<dbReference type="RefSeq" id="WP_253236895.1">
    <property type="nucleotide sequence ID" value="NZ_JAMYJR010000009.1"/>
</dbReference>
<dbReference type="EMBL" id="JAMYJR010000009">
    <property type="protein sequence ID" value="MCO8270762.1"/>
    <property type="molecule type" value="Genomic_DNA"/>
</dbReference>
<organism evidence="1 2">
    <name type="scientific">Paractinoplanes aksuensis</name>
    <dbReference type="NCBI Taxonomy" id="2939490"/>
    <lineage>
        <taxon>Bacteria</taxon>
        <taxon>Bacillati</taxon>
        <taxon>Actinomycetota</taxon>
        <taxon>Actinomycetes</taxon>
        <taxon>Micromonosporales</taxon>
        <taxon>Micromonosporaceae</taxon>
        <taxon>Paractinoplanes</taxon>
    </lineage>
</organism>
<protein>
    <submittedName>
        <fullName evidence="1">Uncharacterized protein</fullName>
    </submittedName>
</protein>
<dbReference type="Proteomes" id="UP001523369">
    <property type="component" value="Unassembled WGS sequence"/>
</dbReference>
<comment type="caution">
    <text evidence="1">The sequence shown here is derived from an EMBL/GenBank/DDBJ whole genome shotgun (WGS) entry which is preliminary data.</text>
</comment>
<gene>
    <name evidence="1" type="ORF">M1L60_09160</name>
</gene>
<name>A0ABT1DIV5_9ACTN</name>